<dbReference type="PANTHER" id="PTHR33531">
    <property type="entry name" value="RUBRERYTHRIN SUBFAMILY"/>
    <property type="match status" value="1"/>
</dbReference>
<organism evidence="3 4">
    <name type="scientific">Thermococcus waiotapuensis</name>
    <dbReference type="NCBI Taxonomy" id="90909"/>
    <lineage>
        <taxon>Archaea</taxon>
        <taxon>Methanobacteriati</taxon>
        <taxon>Methanobacteriota</taxon>
        <taxon>Thermococci</taxon>
        <taxon>Thermococcales</taxon>
        <taxon>Thermococcaceae</taxon>
        <taxon>Thermococcus</taxon>
    </lineage>
</organism>
<keyword evidence="4" id="KW-1185">Reference proteome</keyword>
<evidence type="ECO:0000256" key="1">
    <source>
        <dbReference type="SAM" id="Phobius"/>
    </source>
</evidence>
<dbReference type="PANTHER" id="PTHR33531:SF7">
    <property type="entry name" value="HYPOTHETICAL MEMBRANE PROTEIN, CONSERVED"/>
    <property type="match status" value="1"/>
</dbReference>
<feature type="transmembrane region" description="Helical" evidence="1">
    <location>
        <begin position="145"/>
        <end position="163"/>
    </location>
</feature>
<evidence type="ECO:0000313" key="4">
    <source>
        <dbReference type="Proteomes" id="UP001245683"/>
    </source>
</evidence>
<sequence length="351" mass="39278">MNEILLRTGQALSLGAKLFTAAYLWHSYQRSRRKSAQIFSVAFLAASLQVLGDFIGIETLNATMVALFASLLFYGSLKLLDEEGLSFTISRGYYVSLTPLILTLYMLTAERSTSPNWLATVGVAYAVSGLFILLSGFLLLGLRNLYGNSLKYLGILLIVYGAHEMDYPLLRPVDWFAPFGFSLSAILTLLIAYSFVRLAGGEEFLKLPQERSKPLKEIKPGLALLSPEEYKKLLPAIKDLPILAFTRNPREAPENWTVYTISQIERERTVSPTNLPRITEIVNRYLKAGNGGVALIDGIEYIHIYNGFEATAKWLSTLGDIAYVNNGSVIVVTEKETWDEREWNLLMRLVT</sequence>
<keyword evidence="1" id="KW-1133">Transmembrane helix</keyword>
<evidence type="ECO:0000313" key="3">
    <source>
        <dbReference type="EMBL" id="MDV3102969.1"/>
    </source>
</evidence>
<feature type="domain" description="DUF835" evidence="2">
    <location>
        <begin position="227"/>
        <end position="349"/>
    </location>
</feature>
<dbReference type="RefSeq" id="WP_315339351.1">
    <property type="nucleotide sequence ID" value="NZ_JAVDZE010000001.1"/>
</dbReference>
<feature type="transmembrane region" description="Helical" evidence="1">
    <location>
        <begin position="115"/>
        <end position="138"/>
    </location>
</feature>
<feature type="transmembrane region" description="Helical" evidence="1">
    <location>
        <begin position="63"/>
        <end position="80"/>
    </location>
</feature>
<keyword evidence="1" id="KW-0472">Membrane</keyword>
<dbReference type="Proteomes" id="UP001245683">
    <property type="component" value="Unassembled WGS sequence"/>
</dbReference>
<dbReference type="AlphaFoldDB" id="A0AAE4SXR8"/>
<dbReference type="Pfam" id="PF05763">
    <property type="entry name" value="DUF835"/>
    <property type="match status" value="1"/>
</dbReference>
<accession>A0AAE4SXR8</accession>
<dbReference type="EMBL" id="JAVDZE010000001">
    <property type="protein sequence ID" value="MDV3102969.1"/>
    <property type="molecule type" value="Genomic_DNA"/>
</dbReference>
<proteinExistence type="predicted"/>
<name>A0AAE4SXR8_9EURY</name>
<feature type="transmembrane region" description="Helical" evidence="1">
    <location>
        <begin position="175"/>
        <end position="196"/>
    </location>
</feature>
<comment type="caution">
    <text evidence="3">The sequence shown here is derived from an EMBL/GenBank/DDBJ whole genome shotgun (WGS) entry which is preliminary data.</text>
</comment>
<gene>
    <name evidence="3" type="ORF">RBI02_00100</name>
</gene>
<dbReference type="InterPro" id="IPR008553">
    <property type="entry name" value="DUF835"/>
</dbReference>
<keyword evidence="1" id="KW-0812">Transmembrane</keyword>
<feature type="transmembrane region" description="Helical" evidence="1">
    <location>
        <begin position="38"/>
        <end position="57"/>
    </location>
</feature>
<evidence type="ECO:0000259" key="2">
    <source>
        <dbReference type="Pfam" id="PF05763"/>
    </source>
</evidence>
<reference evidence="3 4" key="1">
    <citation type="submission" date="2023-08" db="EMBL/GenBank/DDBJ databases">
        <title>Draft genome sequence of Thermococcus waiotapuensis WT1T, a thermophilic sulphur-dependent archaeon from order Thermococcales.</title>
        <authorList>
            <person name="Manners S.H."/>
            <person name="Carere C.R."/>
            <person name="Dhami M.K."/>
            <person name="Dobson R.C.J."/>
            <person name="Stott M.B."/>
        </authorList>
    </citation>
    <scope>NUCLEOTIDE SEQUENCE [LARGE SCALE GENOMIC DNA]</scope>
    <source>
        <strain evidence="3 4">WT1</strain>
    </source>
</reference>
<protein>
    <submittedName>
        <fullName evidence="3">DUF835 domain-containing protein</fullName>
    </submittedName>
</protein>
<feature type="transmembrane region" description="Helical" evidence="1">
    <location>
        <begin position="92"/>
        <end position="109"/>
    </location>
</feature>